<reference evidence="1" key="2">
    <citation type="journal article" date="2024" name="Plant">
        <title>Genomic evolution and insights into agronomic trait innovations of Sesamum species.</title>
        <authorList>
            <person name="Miao H."/>
            <person name="Wang L."/>
            <person name="Qu L."/>
            <person name="Liu H."/>
            <person name="Sun Y."/>
            <person name="Le M."/>
            <person name="Wang Q."/>
            <person name="Wei S."/>
            <person name="Zheng Y."/>
            <person name="Lin W."/>
            <person name="Duan Y."/>
            <person name="Cao H."/>
            <person name="Xiong S."/>
            <person name="Wang X."/>
            <person name="Wei L."/>
            <person name="Li C."/>
            <person name="Ma Q."/>
            <person name="Ju M."/>
            <person name="Zhao R."/>
            <person name="Li G."/>
            <person name="Mu C."/>
            <person name="Tian Q."/>
            <person name="Mei H."/>
            <person name="Zhang T."/>
            <person name="Gao T."/>
            <person name="Zhang H."/>
        </authorList>
    </citation>
    <scope>NUCLEOTIDE SEQUENCE</scope>
    <source>
        <strain evidence="1">KEN1</strain>
    </source>
</reference>
<dbReference type="SUPFAM" id="SSF53756">
    <property type="entry name" value="UDP-Glycosyltransferase/glycogen phosphorylase"/>
    <property type="match status" value="1"/>
</dbReference>
<comment type="caution">
    <text evidence="1">The sequence shown here is derived from an EMBL/GenBank/DDBJ whole genome shotgun (WGS) entry which is preliminary data.</text>
</comment>
<evidence type="ECO:0000313" key="1">
    <source>
        <dbReference type="EMBL" id="KAL0444558.1"/>
    </source>
</evidence>
<organism evidence="1">
    <name type="scientific">Sesamum latifolium</name>
    <dbReference type="NCBI Taxonomy" id="2727402"/>
    <lineage>
        <taxon>Eukaryota</taxon>
        <taxon>Viridiplantae</taxon>
        <taxon>Streptophyta</taxon>
        <taxon>Embryophyta</taxon>
        <taxon>Tracheophyta</taxon>
        <taxon>Spermatophyta</taxon>
        <taxon>Magnoliopsida</taxon>
        <taxon>eudicotyledons</taxon>
        <taxon>Gunneridae</taxon>
        <taxon>Pentapetalae</taxon>
        <taxon>asterids</taxon>
        <taxon>lamiids</taxon>
        <taxon>Lamiales</taxon>
        <taxon>Pedaliaceae</taxon>
        <taxon>Sesamum</taxon>
    </lineage>
</organism>
<gene>
    <name evidence="1" type="ORF">Slati_2178500</name>
</gene>
<name>A0AAW2WT34_9LAMI</name>
<reference evidence="1" key="1">
    <citation type="submission" date="2020-06" db="EMBL/GenBank/DDBJ databases">
        <authorList>
            <person name="Li T."/>
            <person name="Hu X."/>
            <person name="Zhang T."/>
            <person name="Song X."/>
            <person name="Zhang H."/>
            <person name="Dai N."/>
            <person name="Sheng W."/>
            <person name="Hou X."/>
            <person name="Wei L."/>
        </authorList>
    </citation>
    <scope>NUCLEOTIDE SEQUENCE</scope>
    <source>
        <strain evidence="1">KEN1</strain>
        <tissue evidence="1">Leaf</tissue>
    </source>
</reference>
<accession>A0AAW2WT34</accession>
<dbReference type="Gene3D" id="3.40.50.2000">
    <property type="entry name" value="Glycogen Phosphorylase B"/>
    <property type="match status" value="1"/>
</dbReference>
<dbReference type="EMBL" id="JACGWN010000007">
    <property type="protein sequence ID" value="KAL0444558.1"/>
    <property type="molecule type" value="Genomic_DNA"/>
</dbReference>
<dbReference type="AlphaFoldDB" id="A0AAW2WT34"/>
<sequence>MAVEIKMDYNKDSNVIVGAETIEKAIRQLMDSENEIRVKVRALQEKSRMALMEGGSSYNYLKRFVENVVNYIS</sequence>
<protein>
    <submittedName>
        <fullName evidence="1">UDP-glycosyltransferase 71A16</fullName>
    </submittedName>
</protein>
<proteinExistence type="predicted"/>